<evidence type="ECO:0000256" key="1">
    <source>
        <dbReference type="ARBA" id="ARBA00001561"/>
    </source>
</evidence>
<evidence type="ECO:0000259" key="5">
    <source>
        <dbReference type="SMART" id="SM00644"/>
    </source>
</evidence>
<dbReference type="PANTHER" id="PTHR30417">
    <property type="entry name" value="N-ACETYLMURAMOYL-L-ALANINE AMIDASE AMID"/>
    <property type="match status" value="1"/>
</dbReference>
<organism evidence="6 7">
    <name type="scientific">Nocardia terpenica</name>
    <dbReference type="NCBI Taxonomy" id="455432"/>
    <lineage>
        <taxon>Bacteria</taxon>
        <taxon>Bacillati</taxon>
        <taxon>Actinomycetota</taxon>
        <taxon>Actinomycetes</taxon>
        <taxon>Mycobacteriales</taxon>
        <taxon>Nocardiaceae</taxon>
        <taxon>Nocardia</taxon>
    </lineage>
</organism>
<dbReference type="GO" id="GO:0071555">
    <property type="term" value="P:cell wall organization"/>
    <property type="evidence" value="ECO:0007669"/>
    <property type="project" value="UniProtKB-KW"/>
</dbReference>
<dbReference type="SUPFAM" id="SSF51261">
    <property type="entry name" value="Duplicated hybrid motif"/>
    <property type="match status" value="1"/>
</dbReference>
<comment type="catalytic activity">
    <reaction evidence="1">
        <text>Hydrolyzes the link between N-acetylmuramoyl residues and L-amino acid residues in certain cell-wall glycopeptides.</text>
        <dbReference type="EC" id="3.5.1.28"/>
    </reaction>
</comment>
<feature type="domain" description="N-acetylmuramoyl-L-alanine amidase" evidence="5">
    <location>
        <begin position="84"/>
        <end position="220"/>
    </location>
</feature>
<dbReference type="InterPro" id="IPR002502">
    <property type="entry name" value="Amidase_domain"/>
</dbReference>
<dbReference type="Gene3D" id="2.70.70.10">
    <property type="entry name" value="Glucose Permease (Domain IIA)"/>
    <property type="match status" value="1"/>
</dbReference>
<dbReference type="Gene3D" id="3.40.80.10">
    <property type="entry name" value="Peptidoglycan recognition protein-like"/>
    <property type="match status" value="1"/>
</dbReference>
<evidence type="ECO:0000256" key="2">
    <source>
        <dbReference type="ARBA" id="ARBA00011901"/>
    </source>
</evidence>
<sequence length="327" mass="36062">MITYVGSAGESTGPHCHFEVWTAPGRIGGKAIDPAPWLRGALDPSAITPTTPTKGGTAVGWYGDPTWLADVLRDEGLNVVEAPGWRDRGQGDFRNIWGVVCHHTGGSRTPATEIMYGTDALRGLLSQIHLAQDGTVTLCGVGVAWHAGRGEWPGLPEDNANYYTIGIEAANNGTEGWPPQQYWAYVKACAAICRHLGYGADHVIAHKEWAGRKQGKWDPGGLDMHRFRTDIQNQIDRKNEGFLMALSDAKQEELYNLITKELGYRFQSRFKDENGNQSDFRDSLVGFVLECDKKVEALDRWRRASEDRDKAIELKLDAIVTALGRAA</sequence>
<evidence type="ECO:0000256" key="3">
    <source>
        <dbReference type="ARBA" id="ARBA00022801"/>
    </source>
</evidence>
<name>A0A6G9ZEP2_9NOCA</name>
<dbReference type="InterPro" id="IPR011055">
    <property type="entry name" value="Dup_hybrid_motif"/>
</dbReference>
<evidence type="ECO:0000313" key="6">
    <source>
        <dbReference type="EMBL" id="QIS24099.1"/>
    </source>
</evidence>
<dbReference type="Pfam" id="PF01510">
    <property type="entry name" value="Amidase_2"/>
    <property type="match status" value="1"/>
</dbReference>
<dbReference type="SUPFAM" id="SSF55846">
    <property type="entry name" value="N-acetylmuramoyl-L-alanine amidase-like"/>
    <property type="match status" value="1"/>
</dbReference>
<reference evidence="6 7" key="1">
    <citation type="journal article" date="2019" name="ACS Chem. Biol.">
        <title>Identification and Mobilization of a Cryptic Antibiotic Biosynthesis Gene Locus from a Human-Pathogenic Nocardia Isolate.</title>
        <authorList>
            <person name="Herisse M."/>
            <person name="Ishida K."/>
            <person name="Porter J.L."/>
            <person name="Howden B."/>
            <person name="Hertweck C."/>
            <person name="Stinear T.P."/>
            <person name="Pidot S.J."/>
        </authorList>
    </citation>
    <scope>NUCLEOTIDE SEQUENCE [LARGE SCALE GENOMIC DNA]</scope>
    <source>
        <strain evidence="6 7">AUSMDU00012715</strain>
    </source>
</reference>
<dbReference type="GO" id="GO:0009253">
    <property type="term" value="P:peptidoglycan catabolic process"/>
    <property type="evidence" value="ECO:0007669"/>
    <property type="project" value="InterPro"/>
</dbReference>
<dbReference type="CDD" id="cd06583">
    <property type="entry name" value="PGRP"/>
    <property type="match status" value="1"/>
</dbReference>
<dbReference type="EMBL" id="CP046173">
    <property type="protein sequence ID" value="QIS24099.1"/>
    <property type="molecule type" value="Genomic_DNA"/>
</dbReference>
<dbReference type="AlphaFoldDB" id="A0A6G9ZEP2"/>
<dbReference type="EC" id="3.5.1.28" evidence="2"/>
<evidence type="ECO:0000313" key="7">
    <source>
        <dbReference type="Proteomes" id="UP000500953"/>
    </source>
</evidence>
<protein>
    <recommendedName>
        <fullName evidence="2">N-acetylmuramoyl-L-alanine amidase</fullName>
        <ecNumber evidence="2">3.5.1.28</ecNumber>
    </recommendedName>
</protein>
<proteinExistence type="predicted"/>
<dbReference type="PANTHER" id="PTHR30417:SF1">
    <property type="entry name" value="N-ACETYLMURAMOYL-L-ALANINE AMIDASE AMID"/>
    <property type="match status" value="1"/>
</dbReference>
<dbReference type="SMART" id="SM00644">
    <property type="entry name" value="Ami_2"/>
    <property type="match status" value="1"/>
</dbReference>
<dbReference type="InterPro" id="IPR036505">
    <property type="entry name" value="Amidase/PGRP_sf"/>
</dbReference>
<dbReference type="InterPro" id="IPR051206">
    <property type="entry name" value="NAMLAA_amidase_2"/>
</dbReference>
<dbReference type="GO" id="GO:0009254">
    <property type="term" value="P:peptidoglycan turnover"/>
    <property type="evidence" value="ECO:0007669"/>
    <property type="project" value="TreeGrafter"/>
</dbReference>
<evidence type="ECO:0000256" key="4">
    <source>
        <dbReference type="ARBA" id="ARBA00023316"/>
    </source>
</evidence>
<keyword evidence="4" id="KW-0961">Cell wall biogenesis/degradation</keyword>
<dbReference type="Proteomes" id="UP000500953">
    <property type="component" value="Chromosome"/>
</dbReference>
<accession>A0A6G9ZEP2</accession>
<dbReference type="GO" id="GO:0008745">
    <property type="term" value="F:N-acetylmuramoyl-L-alanine amidase activity"/>
    <property type="evidence" value="ECO:0007669"/>
    <property type="project" value="UniProtKB-EC"/>
</dbReference>
<keyword evidence="3" id="KW-0378">Hydrolase</keyword>
<gene>
    <name evidence="6" type="ORF">F6W96_09725</name>
</gene>